<evidence type="ECO:0000313" key="1">
    <source>
        <dbReference type="EMBL" id="GBN11184.1"/>
    </source>
</evidence>
<accession>A0A4Y2L9L9</accession>
<dbReference type="SUPFAM" id="SSF53098">
    <property type="entry name" value="Ribonuclease H-like"/>
    <property type="match status" value="1"/>
</dbReference>
<dbReference type="PANTHER" id="PTHR37984:SF7">
    <property type="entry name" value="INTEGRASE CATALYTIC DOMAIN-CONTAINING PROTEIN"/>
    <property type="match status" value="1"/>
</dbReference>
<comment type="caution">
    <text evidence="1">The sequence shown here is derived from an EMBL/GenBank/DDBJ whole genome shotgun (WGS) entry which is preliminary data.</text>
</comment>
<dbReference type="AlphaFoldDB" id="A0A4Y2L9L9"/>
<dbReference type="InterPro" id="IPR012337">
    <property type="entry name" value="RNaseH-like_sf"/>
</dbReference>
<reference evidence="1 2" key="1">
    <citation type="journal article" date="2019" name="Sci. Rep.">
        <title>Orb-weaving spider Araneus ventricosus genome elucidates the spidroin gene catalogue.</title>
        <authorList>
            <person name="Kono N."/>
            <person name="Nakamura H."/>
            <person name="Ohtoshi R."/>
            <person name="Moran D.A.P."/>
            <person name="Shinohara A."/>
            <person name="Yoshida Y."/>
            <person name="Fujiwara M."/>
            <person name="Mori M."/>
            <person name="Tomita M."/>
            <person name="Arakawa K."/>
        </authorList>
    </citation>
    <scope>NUCLEOTIDE SEQUENCE [LARGE SCALE GENOMIC DNA]</scope>
</reference>
<dbReference type="GO" id="GO:0003676">
    <property type="term" value="F:nucleic acid binding"/>
    <property type="evidence" value="ECO:0007669"/>
    <property type="project" value="InterPro"/>
</dbReference>
<proteinExistence type="predicted"/>
<dbReference type="PANTHER" id="PTHR37984">
    <property type="entry name" value="PROTEIN CBG26694"/>
    <property type="match status" value="1"/>
</dbReference>
<dbReference type="Gene3D" id="3.30.420.10">
    <property type="entry name" value="Ribonuclease H-like superfamily/Ribonuclease H"/>
    <property type="match status" value="1"/>
</dbReference>
<evidence type="ECO:0000313" key="2">
    <source>
        <dbReference type="Proteomes" id="UP000499080"/>
    </source>
</evidence>
<dbReference type="Proteomes" id="UP000499080">
    <property type="component" value="Unassembled WGS sequence"/>
</dbReference>
<keyword evidence="2" id="KW-1185">Reference proteome</keyword>
<sequence length="98" mass="11408">MVFQKQLEVIADLSSQQLSRQLENIHYLKKYGFSIVTSSPKYSQSNGFIESRVKNFKKHFEKSVDEDPYLMMLVLRTTPSENGYSLAELLMGRKIRTN</sequence>
<evidence type="ECO:0008006" key="3">
    <source>
        <dbReference type="Google" id="ProtNLM"/>
    </source>
</evidence>
<name>A0A4Y2L9L9_ARAVE</name>
<gene>
    <name evidence="1" type="ORF">AVEN_184736_1</name>
</gene>
<protein>
    <recommendedName>
        <fullName evidence="3">Integrase catalytic domain-containing protein</fullName>
    </recommendedName>
</protein>
<organism evidence="1 2">
    <name type="scientific">Araneus ventricosus</name>
    <name type="common">Orbweaver spider</name>
    <name type="synonym">Epeira ventricosa</name>
    <dbReference type="NCBI Taxonomy" id="182803"/>
    <lineage>
        <taxon>Eukaryota</taxon>
        <taxon>Metazoa</taxon>
        <taxon>Ecdysozoa</taxon>
        <taxon>Arthropoda</taxon>
        <taxon>Chelicerata</taxon>
        <taxon>Arachnida</taxon>
        <taxon>Araneae</taxon>
        <taxon>Araneomorphae</taxon>
        <taxon>Entelegynae</taxon>
        <taxon>Araneoidea</taxon>
        <taxon>Araneidae</taxon>
        <taxon>Araneus</taxon>
    </lineage>
</organism>
<dbReference type="InterPro" id="IPR036397">
    <property type="entry name" value="RNaseH_sf"/>
</dbReference>
<dbReference type="EMBL" id="BGPR01005548">
    <property type="protein sequence ID" value="GBN11184.1"/>
    <property type="molecule type" value="Genomic_DNA"/>
</dbReference>
<dbReference type="OrthoDB" id="8025612at2759"/>
<dbReference type="InterPro" id="IPR050951">
    <property type="entry name" value="Retrovirus_Pol_polyprotein"/>
</dbReference>